<feature type="chain" id="PRO_5006917422" evidence="1">
    <location>
        <begin position="26"/>
        <end position="66"/>
    </location>
</feature>
<dbReference type="AlphaFoldDB" id="A0A0W0Y9I1"/>
<evidence type="ECO:0000313" key="2">
    <source>
        <dbReference type="EMBL" id="KTD53270.1"/>
    </source>
</evidence>
<comment type="caution">
    <text evidence="2">The sequence shown here is derived from an EMBL/GenBank/DDBJ whole genome shotgun (WGS) entry which is preliminary data.</text>
</comment>
<reference evidence="2 3" key="1">
    <citation type="submission" date="2015-11" db="EMBL/GenBank/DDBJ databases">
        <title>Genomic analysis of 38 Legionella species identifies large and diverse effector repertoires.</title>
        <authorList>
            <person name="Burstein D."/>
            <person name="Amaro F."/>
            <person name="Zusman T."/>
            <person name="Lifshitz Z."/>
            <person name="Cohen O."/>
            <person name="Gilbert J.A."/>
            <person name="Pupko T."/>
            <person name="Shuman H.A."/>
            <person name="Segal G."/>
        </authorList>
    </citation>
    <scope>NUCLEOTIDE SEQUENCE [LARGE SCALE GENOMIC DNA]</scope>
    <source>
        <strain evidence="2 3">SC-63-C7</strain>
    </source>
</reference>
<keyword evidence="3" id="KW-1185">Reference proteome</keyword>
<gene>
    <name evidence="2" type="ORF">Lsan_3680</name>
</gene>
<dbReference type="RefSeq" id="WP_058515583.1">
    <property type="nucleotide sequence ID" value="NZ_CAAAIH010000001.1"/>
</dbReference>
<feature type="signal peptide" evidence="1">
    <location>
        <begin position="1"/>
        <end position="25"/>
    </location>
</feature>
<dbReference type="Proteomes" id="UP000054703">
    <property type="component" value="Unassembled WGS sequence"/>
</dbReference>
<dbReference type="PATRIC" id="fig|45074.5.peg.3957"/>
<evidence type="ECO:0000256" key="1">
    <source>
        <dbReference type="SAM" id="SignalP"/>
    </source>
</evidence>
<name>A0A0W0Y9I1_9GAMM</name>
<evidence type="ECO:0000313" key="3">
    <source>
        <dbReference type="Proteomes" id="UP000054703"/>
    </source>
</evidence>
<accession>A0A0W0Y9I1</accession>
<proteinExistence type="predicted"/>
<organism evidence="2 3">
    <name type="scientific">Legionella santicrucis</name>
    <dbReference type="NCBI Taxonomy" id="45074"/>
    <lineage>
        <taxon>Bacteria</taxon>
        <taxon>Pseudomonadati</taxon>
        <taxon>Pseudomonadota</taxon>
        <taxon>Gammaproteobacteria</taxon>
        <taxon>Legionellales</taxon>
        <taxon>Legionellaceae</taxon>
        <taxon>Legionella</taxon>
    </lineage>
</organism>
<dbReference type="EMBL" id="LNYU01000091">
    <property type="protein sequence ID" value="KTD53270.1"/>
    <property type="molecule type" value="Genomic_DNA"/>
</dbReference>
<keyword evidence="1" id="KW-0732">Signal</keyword>
<sequence>MISTHFKKIIIGMSIGVFFASNSWAVWTKDVHGTTCVGNTCHHSSYKKQCYHGDCRVVKRSSTWHR</sequence>
<protein>
    <submittedName>
        <fullName evidence="2">Uncharacterized protein</fullName>
    </submittedName>
</protein>